<evidence type="ECO:0000313" key="1">
    <source>
        <dbReference type="EMBL" id="KAH3689974.1"/>
    </source>
</evidence>
<dbReference type="EMBL" id="JAIWYP010000086">
    <property type="protein sequence ID" value="KAH3689974.1"/>
    <property type="molecule type" value="Genomic_DNA"/>
</dbReference>
<comment type="caution">
    <text evidence="1">The sequence shown here is derived from an EMBL/GenBank/DDBJ whole genome shotgun (WGS) entry which is preliminary data.</text>
</comment>
<accession>A0A9D3XWY9</accession>
<proteinExistence type="predicted"/>
<organism evidence="1 2">
    <name type="scientific">Dreissena polymorpha</name>
    <name type="common">Zebra mussel</name>
    <name type="synonym">Mytilus polymorpha</name>
    <dbReference type="NCBI Taxonomy" id="45954"/>
    <lineage>
        <taxon>Eukaryota</taxon>
        <taxon>Metazoa</taxon>
        <taxon>Spiralia</taxon>
        <taxon>Lophotrochozoa</taxon>
        <taxon>Mollusca</taxon>
        <taxon>Bivalvia</taxon>
        <taxon>Autobranchia</taxon>
        <taxon>Heteroconchia</taxon>
        <taxon>Euheterodonta</taxon>
        <taxon>Imparidentia</taxon>
        <taxon>Neoheterodontei</taxon>
        <taxon>Myida</taxon>
        <taxon>Dreissenoidea</taxon>
        <taxon>Dreissenidae</taxon>
        <taxon>Dreissena</taxon>
    </lineage>
</organism>
<sequence length="127" mass="14346">MLQLILPVEEADKDVNVVKTMIADTIESGDERANIDKCLNDLKIEYVMKYVHLRNGGVEQTYTSQNVPIRDEDNIRLRNCIWTFRTWRLRGSCVFVKDGDGELVCIGIAGFLQGSVNCDVSLSYNAT</sequence>
<protein>
    <submittedName>
        <fullName evidence="1">Uncharacterized protein</fullName>
    </submittedName>
</protein>
<keyword evidence="2" id="KW-1185">Reference proteome</keyword>
<name>A0A9D3XWY9_DREPO</name>
<dbReference type="Proteomes" id="UP000828390">
    <property type="component" value="Unassembled WGS sequence"/>
</dbReference>
<evidence type="ECO:0000313" key="2">
    <source>
        <dbReference type="Proteomes" id="UP000828390"/>
    </source>
</evidence>
<dbReference type="AlphaFoldDB" id="A0A9D3XWY9"/>
<gene>
    <name evidence="1" type="ORF">DPMN_191128</name>
</gene>
<reference evidence="1" key="1">
    <citation type="journal article" date="2019" name="bioRxiv">
        <title>The Genome of the Zebra Mussel, Dreissena polymorpha: A Resource for Invasive Species Research.</title>
        <authorList>
            <person name="McCartney M.A."/>
            <person name="Auch B."/>
            <person name="Kono T."/>
            <person name="Mallez S."/>
            <person name="Zhang Y."/>
            <person name="Obille A."/>
            <person name="Becker A."/>
            <person name="Abrahante J.E."/>
            <person name="Garbe J."/>
            <person name="Badalamenti J.P."/>
            <person name="Herman A."/>
            <person name="Mangelson H."/>
            <person name="Liachko I."/>
            <person name="Sullivan S."/>
            <person name="Sone E.D."/>
            <person name="Koren S."/>
            <person name="Silverstein K.A.T."/>
            <person name="Beckman K.B."/>
            <person name="Gohl D.M."/>
        </authorList>
    </citation>
    <scope>NUCLEOTIDE SEQUENCE</scope>
    <source>
        <strain evidence="1">Duluth1</strain>
        <tissue evidence="1">Whole animal</tissue>
    </source>
</reference>
<reference evidence="1" key="2">
    <citation type="submission" date="2020-11" db="EMBL/GenBank/DDBJ databases">
        <authorList>
            <person name="McCartney M.A."/>
            <person name="Auch B."/>
            <person name="Kono T."/>
            <person name="Mallez S."/>
            <person name="Becker A."/>
            <person name="Gohl D.M."/>
            <person name="Silverstein K.A.T."/>
            <person name="Koren S."/>
            <person name="Bechman K.B."/>
            <person name="Herman A."/>
            <person name="Abrahante J.E."/>
            <person name="Garbe J."/>
        </authorList>
    </citation>
    <scope>NUCLEOTIDE SEQUENCE</scope>
    <source>
        <strain evidence="1">Duluth1</strain>
        <tissue evidence="1">Whole animal</tissue>
    </source>
</reference>